<feature type="transmembrane region" description="Helical" evidence="2">
    <location>
        <begin position="38"/>
        <end position="55"/>
    </location>
</feature>
<keyword evidence="2" id="KW-1133">Transmembrane helix</keyword>
<name>A0A1L9UC91_ASPBC</name>
<feature type="transmembrane region" description="Helical" evidence="2">
    <location>
        <begin position="61"/>
        <end position="81"/>
    </location>
</feature>
<sequence>MTWVTGLTATFGAVLYALAYLASWIYGLSSVLASPVRILAHIVLYVLLSPLSLIIKFEAILSYFTVAALMGVVLGISIHYGSSFTVEAIHRWFSSRKMISTTRRRRNSFQGRLLEKVKRASSPSDSNASDEDTSE</sequence>
<dbReference type="GeneID" id="93578131"/>
<dbReference type="EMBL" id="KV878689">
    <property type="protein sequence ID" value="OJJ69163.1"/>
    <property type="molecule type" value="Genomic_DNA"/>
</dbReference>
<gene>
    <name evidence="3" type="ORF">ASPBRDRAFT_46457</name>
</gene>
<keyword evidence="4" id="KW-1185">Reference proteome</keyword>
<evidence type="ECO:0000256" key="1">
    <source>
        <dbReference type="SAM" id="MobiDB-lite"/>
    </source>
</evidence>
<dbReference type="OrthoDB" id="4430381at2759"/>
<keyword evidence="2" id="KW-0472">Membrane</keyword>
<proteinExistence type="predicted"/>
<feature type="region of interest" description="Disordered" evidence="1">
    <location>
        <begin position="116"/>
        <end position="135"/>
    </location>
</feature>
<evidence type="ECO:0000313" key="3">
    <source>
        <dbReference type="EMBL" id="OJJ69163.1"/>
    </source>
</evidence>
<dbReference type="OMA" id="YLASWIY"/>
<evidence type="ECO:0000313" key="4">
    <source>
        <dbReference type="Proteomes" id="UP000184499"/>
    </source>
</evidence>
<reference evidence="4" key="1">
    <citation type="journal article" date="2017" name="Genome Biol.">
        <title>Comparative genomics reveals high biological diversity and specific adaptations in the industrially and medically important fungal genus Aspergillus.</title>
        <authorList>
            <person name="de Vries R.P."/>
            <person name="Riley R."/>
            <person name="Wiebenga A."/>
            <person name="Aguilar-Osorio G."/>
            <person name="Amillis S."/>
            <person name="Uchima C.A."/>
            <person name="Anderluh G."/>
            <person name="Asadollahi M."/>
            <person name="Askin M."/>
            <person name="Barry K."/>
            <person name="Battaglia E."/>
            <person name="Bayram O."/>
            <person name="Benocci T."/>
            <person name="Braus-Stromeyer S.A."/>
            <person name="Caldana C."/>
            <person name="Canovas D."/>
            <person name="Cerqueira G.C."/>
            <person name="Chen F."/>
            <person name="Chen W."/>
            <person name="Choi C."/>
            <person name="Clum A."/>
            <person name="Dos Santos R.A."/>
            <person name="Damasio A.R."/>
            <person name="Diallinas G."/>
            <person name="Emri T."/>
            <person name="Fekete E."/>
            <person name="Flipphi M."/>
            <person name="Freyberg S."/>
            <person name="Gallo A."/>
            <person name="Gournas C."/>
            <person name="Habgood R."/>
            <person name="Hainaut M."/>
            <person name="Harispe M.L."/>
            <person name="Henrissat B."/>
            <person name="Hilden K.S."/>
            <person name="Hope R."/>
            <person name="Hossain A."/>
            <person name="Karabika E."/>
            <person name="Karaffa L."/>
            <person name="Karanyi Z."/>
            <person name="Krasevec N."/>
            <person name="Kuo A."/>
            <person name="Kusch H."/>
            <person name="LaButti K."/>
            <person name="Lagendijk E.L."/>
            <person name="Lapidus A."/>
            <person name="Levasseur A."/>
            <person name="Lindquist E."/>
            <person name="Lipzen A."/>
            <person name="Logrieco A.F."/>
            <person name="MacCabe A."/>
            <person name="Maekelae M.R."/>
            <person name="Malavazi I."/>
            <person name="Melin P."/>
            <person name="Meyer V."/>
            <person name="Mielnichuk N."/>
            <person name="Miskei M."/>
            <person name="Molnar A.P."/>
            <person name="Mule G."/>
            <person name="Ngan C.Y."/>
            <person name="Orejas M."/>
            <person name="Orosz E."/>
            <person name="Ouedraogo J.P."/>
            <person name="Overkamp K.M."/>
            <person name="Park H.-S."/>
            <person name="Perrone G."/>
            <person name="Piumi F."/>
            <person name="Punt P.J."/>
            <person name="Ram A.F."/>
            <person name="Ramon A."/>
            <person name="Rauscher S."/>
            <person name="Record E."/>
            <person name="Riano-Pachon D.M."/>
            <person name="Robert V."/>
            <person name="Roehrig J."/>
            <person name="Ruller R."/>
            <person name="Salamov A."/>
            <person name="Salih N.S."/>
            <person name="Samson R.A."/>
            <person name="Sandor E."/>
            <person name="Sanguinetti M."/>
            <person name="Schuetze T."/>
            <person name="Sepcic K."/>
            <person name="Shelest E."/>
            <person name="Sherlock G."/>
            <person name="Sophianopoulou V."/>
            <person name="Squina F.M."/>
            <person name="Sun H."/>
            <person name="Susca A."/>
            <person name="Todd R.B."/>
            <person name="Tsang A."/>
            <person name="Unkles S.E."/>
            <person name="van de Wiele N."/>
            <person name="van Rossen-Uffink D."/>
            <person name="Oliveira J.V."/>
            <person name="Vesth T.C."/>
            <person name="Visser J."/>
            <person name="Yu J.-H."/>
            <person name="Zhou M."/>
            <person name="Andersen M.R."/>
            <person name="Archer D.B."/>
            <person name="Baker S.E."/>
            <person name="Benoit I."/>
            <person name="Brakhage A.A."/>
            <person name="Braus G.H."/>
            <person name="Fischer R."/>
            <person name="Frisvad J.C."/>
            <person name="Goldman G.H."/>
            <person name="Houbraken J."/>
            <person name="Oakley B."/>
            <person name="Pocsi I."/>
            <person name="Scazzocchio C."/>
            <person name="Seiboth B."/>
            <person name="vanKuyk P.A."/>
            <person name="Wortman J."/>
            <person name="Dyer P.S."/>
            <person name="Grigoriev I.V."/>
        </authorList>
    </citation>
    <scope>NUCLEOTIDE SEQUENCE [LARGE SCALE GENOMIC DNA]</scope>
    <source>
        <strain evidence="4">CBS 101740 / IMI 381727 / IBT 21946</strain>
    </source>
</reference>
<dbReference type="Proteomes" id="UP000184499">
    <property type="component" value="Unassembled WGS sequence"/>
</dbReference>
<evidence type="ECO:0000256" key="2">
    <source>
        <dbReference type="SAM" id="Phobius"/>
    </source>
</evidence>
<accession>A0A1L9UC91</accession>
<dbReference type="RefSeq" id="XP_067476412.1">
    <property type="nucleotide sequence ID" value="XM_067625643.1"/>
</dbReference>
<dbReference type="AlphaFoldDB" id="A0A1L9UC91"/>
<dbReference type="VEuPathDB" id="FungiDB:ASPBRDRAFT_46457"/>
<feature type="transmembrane region" description="Helical" evidence="2">
    <location>
        <begin position="6"/>
        <end position="26"/>
    </location>
</feature>
<keyword evidence="2" id="KW-0812">Transmembrane</keyword>
<protein>
    <submittedName>
        <fullName evidence="3">Uncharacterized protein</fullName>
    </submittedName>
</protein>
<organism evidence="3 4">
    <name type="scientific">Aspergillus brasiliensis (strain CBS 101740 / IMI 381727 / IBT 21946)</name>
    <dbReference type="NCBI Taxonomy" id="767769"/>
    <lineage>
        <taxon>Eukaryota</taxon>
        <taxon>Fungi</taxon>
        <taxon>Dikarya</taxon>
        <taxon>Ascomycota</taxon>
        <taxon>Pezizomycotina</taxon>
        <taxon>Eurotiomycetes</taxon>
        <taxon>Eurotiomycetidae</taxon>
        <taxon>Eurotiales</taxon>
        <taxon>Aspergillaceae</taxon>
        <taxon>Aspergillus</taxon>
        <taxon>Aspergillus subgen. Circumdati</taxon>
    </lineage>
</organism>